<evidence type="ECO:0000256" key="3">
    <source>
        <dbReference type="ARBA" id="ARBA00023004"/>
    </source>
</evidence>
<dbReference type="InterPro" id="IPR050536">
    <property type="entry name" value="DtxR_MntR_Metal-Reg"/>
</dbReference>
<dbReference type="OrthoDB" id="9791355at2"/>
<comment type="subcellular location">
    <subcellularLocation>
        <location evidence="1">Cytoplasm</location>
    </subcellularLocation>
</comment>
<dbReference type="Gene3D" id="2.30.30.90">
    <property type="match status" value="1"/>
</dbReference>
<dbReference type="GO" id="GO:0003700">
    <property type="term" value="F:DNA-binding transcription factor activity"/>
    <property type="evidence" value="ECO:0007669"/>
    <property type="project" value="InterPro"/>
</dbReference>
<dbReference type="SMART" id="SM00529">
    <property type="entry name" value="HTH_DTXR"/>
    <property type="match status" value="1"/>
</dbReference>
<feature type="domain" description="Ferrous iron transporter FeoA-like" evidence="4">
    <location>
        <begin position="142"/>
        <end position="212"/>
    </location>
</feature>
<dbReference type="InterPro" id="IPR036421">
    <property type="entry name" value="Fe_dep_repressor_sf"/>
</dbReference>
<gene>
    <name evidence="5" type="ordered locus">DMR_40960</name>
</gene>
<dbReference type="eggNOG" id="COG1321">
    <property type="taxonomic scope" value="Bacteria"/>
</dbReference>
<dbReference type="EMBL" id="AP010904">
    <property type="protein sequence ID" value="BAH77587.1"/>
    <property type="molecule type" value="Genomic_DNA"/>
</dbReference>
<dbReference type="SMART" id="SM00899">
    <property type="entry name" value="FeoA"/>
    <property type="match status" value="1"/>
</dbReference>
<dbReference type="GO" id="GO:0005737">
    <property type="term" value="C:cytoplasm"/>
    <property type="evidence" value="ECO:0007669"/>
    <property type="project" value="UniProtKB-SubCell"/>
</dbReference>
<dbReference type="PANTHER" id="PTHR33238:SF11">
    <property type="entry name" value="TRANSCRIPTIONAL REGULATOR MNTR"/>
    <property type="match status" value="1"/>
</dbReference>
<keyword evidence="3" id="KW-0408">Iron</keyword>
<comment type="subunit">
    <text evidence="2">Homodimer.</text>
</comment>
<dbReference type="SUPFAM" id="SSF47979">
    <property type="entry name" value="Iron-dependent repressor protein, dimerization domain"/>
    <property type="match status" value="1"/>
</dbReference>
<dbReference type="AlphaFoldDB" id="C4XPN7"/>
<dbReference type="STRING" id="573370.DMR_40960"/>
<name>C4XPN7_SOLM1</name>
<evidence type="ECO:0000259" key="4">
    <source>
        <dbReference type="SMART" id="SM00899"/>
    </source>
</evidence>
<proteinExistence type="predicted"/>
<organism evidence="5 6">
    <name type="scientific">Solidesulfovibrio magneticus (strain ATCC 700980 / DSM 13731 / RS-1)</name>
    <name type="common">Desulfovibrio magneticus</name>
    <dbReference type="NCBI Taxonomy" id="573370"/>
    <lineage>
        <taxon>Bacteria</taxon>
        <taxon>Pseudomonadati</taxon>
        <taxon>Thermodesulfobacteriota</taxon>
        <taxon>Desulfovibrionia</taxon>
        <taxon>Desulfovibrionales</taxon>
        <taxon>Desulfovibrionaceae</taxon>
        <taxon>Solidesulfovibrio</taxon>
    </lineage>
</organism>
<dbReference type="InterPro" id="IPR007167">
    <property type="entry name" value="Fe-transptr_FeoA-like"/>
</dbReference>
<dbReference type="InterPro" id="IPR036388">
    <property type="entry name" value="WH-like_DNA-bd_sf"/>
</dbReference>
<dbReference type="GO" id="GO:0046914">
    <property type="term" value="F:transition metal ion binding"/>
    <property type="evidence" value="ECO:0007669"/>
    <property type="project" value="InterPro"/>
</dbReference>
<dbReference type="InterPro" id="IPR008988">
    <property type="entry name" value="Transcriptional_repressor_C"/>
</dbReference>
<dbReference type="InterPro" id="IPR022689">
    <property type="entry name" value="Iron_dep_repressor"/>
</dbReference>
<dbReference type="PANTHER" id="PTHR33238">
    <property type="entry name" value="IRON (METAL) DEPENDENT REPRESSOR, DTXR FAMILY"/>
    <property type="match status" value="1"/>
</dbReference>
<protein>
    <submittedName>
        <fullName evidence="5">Iron dependent repressor</fullName>
    </submittedName>
</protein>
<dbReference type="HOGENOM" id="CLU_069532_0_1_7"/>
<dbReference type="GO" id="GO:0046983">
    <property type="term" value="F:protein dimerization activity"/>
    <property type="evidence" value="ECO:0007669"/>
    <property type="project" value="InterPro"/>
</dbReference>
<evidence type="ECO:0000256" key="2">
    <source>
        <dbReference type="ARBA" id="ARBA00011738"/>
    </source>
</evidence>
<dbReference type="RefSeq" id="WP_015862716.1">
    <property type="nucleotide sequence ID" value="NC_012796.1"/>
</dbReference>
<dbReference type="Gene3D" id="1.10.10.10">
    <property type="entry name" value="Winged helix-like DNA-binding domain superfamily/Winged helix DNA-binding domain"/>
    <property type="match status" value="1"/>
</dbReference>
<evidence type="ECO:0000313" key="6">
    <source>
        <dbReference type="Proteomes" id="UP000009071"/>
    </source>
</evidence>
<keyword evidence="6" id="KW-1185">Reference proteome</keyword>
<evidence type="ECO:0000313" key="5">
    <source>
        <dbReference type="EMBL" id="BAH77587.1"/>
    </source>
</evidence>
<dbReference type="KEGG" id="dma:DMR_40960"/>
<dbReference type="InterPro" id="IPR038157">
    <property type="entry name" value="FeoA_core_dom"/>
</dbReference>
<dbReference type="InterPro" id="IPR001367">
    <property type="entry name" value="Fe_dep_repressor"/>
</dbReference>
<dbReference type="Pfam" id="PF04023">
    <property type="entry name" value="FeoA"/>
    <property type="match status" value="1"/>
</dbReference>
<reference evidence="5 6" key="1">
    <citation type="journal article" date="2009" name="Genome Res.">
        <title>Whole genome sequence of Desulfovibrio magneticus strain RS-1 revealed common gene clusters in magnetotactic bacteria.</title>
        <authorList>
            <person name="Nakazawa H."/>
            <person name="Arakaki A."/>
            <person name="Narita-Yamada S."/>
            <person name="Yashiro I."/>
            <person name="Jinno K."/>
            <person name="Aoki N."/>
            <person name="Tsuruyama A."/>
            <person name="Okamura Y."/>
            <person name="Tanikawa S."/>
            <person name="Fujita N."/>
            <person name="Takeyama H."/>
            <person name="Matsunaga T."/>
        </authorList>
    </citation>
    <scope>NUCLEOTIDE SEQUENCE [LARGE SCALE GENOMIC DNA]</scope>
    <source>
        <strain evidence="6">ATCC 700980 / DSM 13731 / RS-1</strain>
    </source>
</reference>
<dbReference type="Proteomes" id="UP000009071">
    <property type="component" value="Chromosome"/>
</dbReference>
<sequence length="246" mass="27157">MNYQDEYLEKLWVMAERGESGLAVLAETLCQELDKRHLEALVRGGLVACEPAGDQIALTVAGRQRAERIIRAHRIGERLLYDVFGGRNLEEGACEFEHIVTTELVDGLCTLLGHPRKCPHGNPIPEGECCHSFDRTARHAVSPLADLELGQRARVAYIDCRDNRRLHKLNGLQIRPGAEIVLRQRQPCLVVECEGTCIALDAAIAGGIRVWSGSSRGQGGRQPADGLAGTGRLGRLGRWLLRRRDT</sequence>
<dbReference type="Pfam" id="PF02742">
    <property type="entry name" value="Fe_dep_repr_C"/>
    <property type="match status" value="1"/>
</dbReference>
<dbReference type="SUPFAM" id="SSF50037">
    <property type="entry name" value="C-terminal domain of transcriptional repressors"/>
    <property type="match status" value="1"/>
</dbReference>
<evidence type="ECO:0000256" key="1">
    <source>
        <dbReference type="ARBA" id="ARBA00004496"/>
    </source>
</evidence>
<accession>C4XPN7</accession>